<dbReference type="SUPFAM" id="SSF53335">
    <property type="entry name" value="S-adenosyl-L-methionine-dependent methyltransferases"/>
    <property type="match status" value="1"/>
</dbReference>
<evidence type="ECO:0000313" key="4">
    <source>
        <dbReference type="Proteomes" id="UP001165569"/>
    </source>
</evidence>
<comment type="caution">
    <text evidence="1">The sequence shown here is derived from an EMBL/GenBank/DDBJ whole genome shotgun (WGS) entry which is preliminary data.</text>
</comment>
<sequence>MQKAIKKVNTVFSQQKKLRPFFPYYGSKWNMARHYPEPKHNIVIEPFAGSAGYSTFYACPNVHLIDIDPIITGVWSFLIKSTPAEIMQLPELPETGDCVDNYNICEEAKWLIGFWLNRGSSSPKKTRTAYSSRIDKAQLVWGARAKERIASQLQFIRGWKVTNDSYESLSNHEATWFIDPPYTNKGRYYRKTFSEYQQLSEWCLSRKGAIIVCEGDDANWLPFQRLGDFKTSLGRSNEAVFIQDIQNPELILA</sequence>
<dbReference type="RefSeq" id="WP_264091090.1">
    <property type="nucleotide sequence ID" value="NZ_JAMPJT010000012.1"/>
</dbReference>
<evidence type="ECO:0000313" key="1">
    <source>
        <dbReference type="EMBL" id="MCV9880027.1"/>
    </source>
</evidence>
<evidence type="ECO:0000313" key="2">
    <source>
        <dbReference type="EMBL" id="MCV9883416.1"/>
    </source>
</evidence>
<reference evidence="1" key="1">
    <citation type="submission" date="2022-04" db="EMBL/GenBank/DDBJ databases">
        <title>Brenneria sp. isolated from walnut trees in Serbia.</title>
        <authorList>
            <person name="Gasic K."/>
            <person name="Zlatkovic N."/>
            <person name="Kuzmanovic N."/>
        </authorList>
    </citation>
    <scope>NUCLEOTIDE SEQUENCE</scope>
    <source>
        <strain evidence="2">KBI 423</strain>
        <strain evidence="1">KBI 447</strain>
    </source>
</reference>
<evidence type="ECO:0000313" key="3">
    <source>
        <dbReference type="Proteomes" id="UP001165568"/>
    </source>
</evidence>
<organism evidence="1 4">
    <name type="scientific">Brenneria izbisi</name>
    <dbReference type="NCBI Taxonomy" id="2939450"/>
    <lineage>
        <taxon>Bacteria</taxon>
        <taxon>Pseudomonadati</taxon>
        <taxon>Pseudomonadota</taxon>
        <taxon>Gammaproteobacteria</taxon>
        <taxon>Enterobacterales</taxon>
        <taxon>Pectobacteriaceae</taxon>
        <taxon>Brenneria</taxon>
    </lineage>
</organism>
<keyword evidence="3" id="KW-1185">Reference proteome</keyword>
<dbReference type="Proteomes" id="UP001165569">
    <property type="component" value="Unassembled WGS sequence"/>
</dbReference>
<dbReference type="EMBL" id="JAMPJU010000012">
    <property type="protein sequence ID" value="MCV9883416.1"/>
    <property type="molecule type" value="Genomic_DNA"/>
</dbReference>
<gene>
    <name evidence="1" type="ORF">NC803_14360</name>
    <name evidence="2" type="ORF">NC856_14185</name>
</gene>
<dbReference type="InterPro" id="IPR029063">
    <property type="entry name" value="SAM-dependent_MTases_sf"/>
</dbReference>
<accession>A0AA42C1X7</accession>
<name>A0AA42C1X7_9GAMM</name>
<proteinExistence type="predicted"/>
<evidence type="ECO:0008006" key="5">
    <source>
        <dbReference type="Google" id="ProtNLM"/>
    </source>
</evidence>
<dbReference type="Proteomes" id="UP001165568">
    <property type="component" value="Unassembled WGS sequence"/>
</dbReference>
<protein>
    <recommendedName>
        <fullName evidence="5">DNA adenine methylase</fullName>
    </recommendedName>
</protein>
<dbReference type="AlphaFoldDB" id="A0AA42C1X7"/>
<dbReference type="EMBL" id="JAMPJT010000012">
    <property type="protein sequence ID" value="MCV9880027.1"/>
    <property type="molecule type" value="Genomic_DNA"/>
</dbReference>